<organism evidence="2 3">
    <name type="scientific">Gryllotalpicola reticulitermitis</name>
    <dbReference type="NCBI Taxonomy" id="1184153"/>
    <lineage>
        <taxon>Bacteria</taxon>
        <taxon>Bacillati</taxon>
        <taxon>Actinomycetota</taxon>
        <taxon>Actinomycetes</taxon>
        <taxon>Micrococcales</taxon>
        <taxon>Microbacteriaceae</taxon>
        <taxon>Gryllotalpicola</taxon>
    </lineage>
</organism>
<proteinExistence type="predicted"/>
<accession>A0ABV8QCR7</accession>
<name>A0ABV8QCR7_9MICO</name>
<protein>
    <submittedName>
        <fullName evidence="2">SIP domain-containing protein</fullName>
    </submittedName>
</protein>
<reference evidence="3" key="1">
    <citation type="journal article" date="2019" name="Int. J. Syst. Evol. Microbiol.">
        <title>The Global Catalogue of Microorganisms (GCM) 10K type strain sequencing project: providing services to taxonomists for standard genome sequencing and annotation.</title>
        <authorList>
            <consortium name="The Broad Institute Genomics Platform"/>
            <consortium name="The Broad Institute Genome Sequencing Center for Infectious Disease"/>
            <person name="Wu L."/>
            <person name="Ma J."/>
        </authorList>
    </citation>
    <scope>NUCLEOTIDE SEQUENCE [LARGE SCALE GENOMIC DNA]</scope>
    <source>
        <strain evidence="3">CGMCC 1.10363</strain>
    </source>
</reference>
<evidence type="ECO:0000313" key="3">
    <source>
        <dbReference type="Proteomes" id="UP001595900"/>
    </source>
</evidence>
<dbReference type="Gene3D" id="3.40.50.80">
    <property type="entry name" value="Nucleotide-binding domain of ferredoxin-NADP reductase (FNR) module"/>
    <property type="match status" value="1"/>
</dbReference>
<dbReference type="EMBL" id="JBHSCN010000023">
    <property type="protein sequence ID" value="MFC4245300.1"/>
    <property type="molecule type" value="Genomic_DNA"/>
</dbReference>
<dbReference type="InterPro" id="IPR007037">
    <property type="entry name" value="SIP_rossman_dom"/>
</dbReference>
<dbReference type="Proteomes" id="UP001595900">
    <property type="component" value="Unassembled WGS sequence"/>
</dbReference>
<evidence type="ECO:0000259" key="1">
    <source>
        <dbReference type="Pfam" id="PF04954"/>
    </source>
</evidence>
<feature type="domain" description="SIP-like Rossmann fold" evidence="1">
    <location>
        <begin position="10"/>
        <end position="115"/>
    </location>
</feature>
<evidence type="ECO:0000313" key="2">
    <source>
        <dbReference type="EMBL" id="MFC4245300.1"/>
    </source>
</evidence>
<dbReference type="RefSeq" id="WP_390232388.1">
    <property type="nucleotide sequence ID" value="NZ_JBHSCN010000023.1"/>
</dbReference>
<dbReference type="InterPro" id="IPR039261">
    <property type="entry name" value="FNR_nucleotide-bd"/>
</dbReference>
<keyword evidence="3" id="KW-1185">Reference proteome</keyword>
<dbReference type="Pfam" id="PF04954">
    <property type="entry name" value="SIP"/>
    <property type="match status" value="1"/>
</dbReference>
<sequence length="156" mass="17156">MSARRRGPSEHVLIAGDEHDLTAIEHVLWLLPDDAYGHVFVETLTDEPRGALPAPEGVTVTWLPRCRRPSVIPELVFADRGEPLAVALTGWASEWLTGGDDQLGRRHLLWIGAEESRYVSIVCDLLLRPLCNHVYPLDDLVGASASESHAPRAPQA</sequence>
<comment type="caution">
    <text evidence="2">The sequence shown here is derived from an EMBL/GenBank/DDBJ whole genome shotgun (WGS) entry which is preliminary data.</text>
</comment>
<gene>
    <name evidence="2" type="ORF">ACFOYW_18165</name>
</gene>